<dbReference type="EMBL" id="CM020620">
    <property type="protein sequence ID" value="KAK1868368.1"/>
    <property type="molecule type" value="Genomic_DNA"/>
</dbReference>
<comment type="caution">
    <text evidence="1">The sequence shown here is derived from an EMBL/GenBank/DDBJ whole genome shotgun (WGS) entry which is preliminary data.</text>
</comment>
<sequence length="1828" mass="194422">MTGRQSLRGCRVVGSGCSSARGLPLLLITFLCVAVVLGGSAVANTGGGAAPAAPAAGSEGTAPATEGGDEAGAEGGHTGDAGAEGGHGGGHGLHPPLCDQPITDCLLSIAPPPCQTEACHSQLTVLIFPFLALIFGIILQPLVGLLRLPYTLLLLFAGALLGAVGCATGLGMLTRSLRRWVHLEPPTVFFFVFLAPLIFEAAYNTEWHVFKRLLIPIVTLAFVIVILQVFAVAVFQLYVLRTAYWNWWTALTFGAMLSATDPISVTATLKSAGASELLNVMIEGESLLNDGSAFVLWEAFFANAKAVGAGEEVESAAQIVVRVLRLSLGGVAMGLLFALVALLTLSLVYEAFEVETSVLLVVAFLGFWTAQVPAMLSGVICNVTSGLVLSAYARPLISPSVRDPLHHLWEYIAWAANTIVFVYAGLLVTAFTWSCSGQQHGWRDYVYIFIWFGFLQLIRFLFLAAFHPILSWRQAWFTPRHSIFVGLSGLRGAVSLILALEVAEAADLPSEVKSRVVLWTTGIVALSLLVNGLSVSPALSRLGLAKADATRVTFLARARSLMTQKSLAILDTLAVDGGSKAARWSYVRDNVLPSSWLDSSTVDDYVRASIDIRGAMSADVRRSLDIHALNQRMGTTASADMPRSHTTRYGSALPADRDRPENSPLGSTPKGDRLTPSIAAVAGGGRFTPPPGASAGGDRFSPFHSNVGGGAHMARGTGIWGERTPQVSLDIPRRGGAVQMSSSGMRPAPGQRPWGTDLHVEANSPLFLSNMGHATPREPGEQGAFHLDGSTASVQHGPQVRSKKKGRGSAGDLRGGDGRQSRFPGLPLPGRGGGQNGPGGQDNYGPGAQAGVLGRVSGAWDTMRRGVARVAGAPGTADIFTDQGRAFGGNDPNRTRDYAEDVSDTSVESSADVSAEPTYPVSLLSPQRPFRPQFRQQHRTLSGVFREVQRIHDSRSYRVDVGTELDREVRRRVLMAMLSVVRTSFNVSLVDWSALAALSEDLLHALDANEERRPYNLFSNFLGRSFLGKFRVLRKAVSFAGSLFGRTGIESSVAVTSVVVEATTQVLKESWLTESPVVLAEMEQLYDSAVTFLSRLETMDPYHFSCVQTDSTVRLVFHKQEQTLDELREDGAIDAEEFSQLASELSAIRSHYFLVVDRLRRPSRHQSAREVLRRSPLFAQISETTFNRYVAQPGRFEELNVGDVVDQRGGAFLFVCQGALRVGAASLLAHRRQQRLTTNLTKAGIPLAMQPSFIEHTHAGEDAETAALHAGVLPRGSRDASRRRRTHHHHHHHHHHHSSQSGGNGEPRTPRRAPPSPPRVAQAEETPTSEEMDSPPLWPSNPPEPMPALASLGADEPGEVPGADARERMNADLPTVDGLTDALEEGNTATSGGAEQSGSASSPYTSDTGSGSNTLSETDPSGVVDYAAAEAAVRAFDDGEDDDLDMMFEPFSPPNRPPPTPASPAYARRVSMAGRADPAMRLPMGYDGGGGGGGGGGHAGASVGGRSSLQLSTGASMHFCLPRHHLYCGPAALIAVEDIDPSSPRGRLLQSQATAQAVALQFCACETAGEATVFWLPVDALRKLCEEVPTVRNEVARAVARLLVLDGLVDVPPYALAHTRDAVASSVPFSEDPTGGRGGGAAAMANGGDVVLRATHTLAQLPYMSVTRVPAEGITVNGPGVLLVGQLRVTVVDTTGWAGVSLTHNLDAPALLPPGALILDRLDSGEEDNGASAGDTDGTDGEDGPGAGVGVPQPGMDGYMIQARRRRRHTRRRARRVVVTPEVLVDVASSVEDVAAARLNRWTGPPVTVDANGRFGAFPHVDYNTVAI</sequence>
<evidence type="ECO:0000313" key="1">
    <source>
        <dbReference type="EMBL" id="KAK1868368.1"/>
    </source>
</evidence>
<protein>
    <submittedName>
        <fullName evidence="1">Uncharacterized protein</fullName>
    </submittedName>
</protein>
<organism evidence="1 2">
    <name type="scientific">Pyropia yezoensis</name>
    <name type="common">Susabi-nori</name>
    <name type="synonym">Porphyra yezoensis</name>
    <dbReference type="NCBI Taxonomy" id="2788"/>
    <lineage>
        <taxon>Eukaryota</taxon>
        <taxon>Rhodophyta</taxon>
        <taxon>Bangiophyceae</taxon>
        <taxon>Bangiales</taxon>
        <taxon>Bangiaceae</taxon>
        <taxon>Pyropia</taxon>
    </lineage>
</organism>
<reference evidence="1" key="1">
    <citation type="submission" date="2019-11" db="EMBL/GenBank/DDBJ databases">
        <title>Nori genome reveals adaptations in red seaweeds to the harsh intertidal environment.</title>
        <authorList>
            <person name="Wang D."/>
            <person name="Mao Y."/>
        </authorList>
    </citation>
    <scope>NUCLEOTIDE SEQUENCE</scope>
    <source>
        <tissue evidence="1">Gametophyte</tissue>
    </source>
</reference>
<dbReference type="Proteomes" id="UP000798662">
    <property type="component" value="Chromosome 3"/>
</dbReference>
<name>A0ACC3CEW7_PYRYE</name>
<evidence type="ECO:0000313" key="2">
    <source>
        <dbReference type="Proteomes" id="UP000798662"/>
    </source>
</evidence>
<accession>A0ACC3CEW7</accession>
<keyword evidence="2" id="KW-1185">Reference proteome</keyword>
<proteinExistence type="predicted"/>
<gene>
    <name evidence="1" type="ORF">I4F81_010857</name>
</gene>